<sequence length="417" mass="47670">MTEIPQGTCYNEENLPEYTPMKWSLKEIRAAIPARLFKRNTGRGLLYLARDLLVVAGLWALASQIDGTFTAPSFQKLLSPGGAQVAKWAAWLFYWWFQGLAFTGIWVIGHECGHSAFSAHGIVNNCVGFILHSWLFTPFFSWRYSHHRHHSNHASMEKDEVYVPKTRSDLGLPQSVQEESIYAEVFGDTPIFTLLMLARQELLAFPAYLLLNVSGQKHYPKWTNHFDPNSILFTKAQRNAVFMLNIGLGIMATALGYFIHVFGFAAVVKYYGIPWLGVNHWFTMITYLHHTDPTLPHYRGPEWNFQRGAAATVDRPFLGWQGRLFLHDVAHFHVVHHANHGEEATQHLKMFIGPHYAFADQPVFSALWESYNCCQFVEDNGNIVFYRDKTGHAVRRPTDDSKYHITGAKTSAIEFPH</sequence>
<keyword evidence="4" id="KW-1185">Reference proteome</keyword>
<feature type="transmembrane region" description="Helical" evidence="1">
    <location>
        <begin position="85"/>
        <end position="109"/>
    </location>
</feature>
<proteinExistence type="predicted"/>
<dbReference type="AlphaFoldDB" id="A0AAD7DZL1"/>
<feature type="domain" description="Fatty acid desaturase" evidence="2">
    <location>
        <begin position="90"/>
        <end position="339"/>
    </location>
</feature>
<dbReference type="InterPro" id="IPR005804">
    <property type="entry name" value="FA_desaturase_dom"/>
</dbReference>
<dbReference type="Pfam" id="PF00487">
    <property type="entry name" value="FA_desaturase"/>
    <property type="match status" value="1"/>
</dbReference>
<protein>
    <recommendedName>
        <fullName evidence="2">Fatty acid desaturase domain-containing protein</fullName>
    </recommendedName>
</protein>
<reference evidence="3" key="1">
    <citation type="submission" date="2023-03" db="EMBL/GenBank/DDBJ databases">
        <title>Massive genome expansion in bonnet fungi (Mycena s.s.) driven by repeated elements and novel gene families across ecological guilds.</title>
        <authorList>
            <consortium name="Lawrence Berkeley National Laboratory"/>
            <person name="Harder C.B."/>
            <person name="Miyauchi S."/>
            <person name="Viragh M."/>
            <person name="Kuo A."/>
            <person name="Thoen E."/>
            <person name="Andreopoulos B."/>
            <person name="Lu D."/>
            <person name="Skrede I."/>
            <person name="Drula E."/>
            <person name="Henrissat B."/>
            <person name="Morin E."/>
            <person name="Kohler A."/>
            <person name="Barry K."/>
            <person name="LaButti K."/>
            <person name="Morin E."/>
            <person name="Salamov A."/>
            <person name="Lipzen A."/>
            <person name="Mereny Z."/>
            <person name="Hegedus B."/>
            <person name="Baldrian P."/>
            <person name="Stursova M."/>
            <person name="Weitz H."/>
            <person name="Taylor A."/>
            <person name="Grigoriev I.V."/>
            <person name="Nagy L.G."/>
            <person name="Martin F."/>
            <person name="Kauserud H."/>
        </authorList>
    </citation>
    <scope>NUCLEOTIDE SEQUENCE</scope>
    <source>
        <strain evidence="3">CBHHK067</strain>
    </source>
</reference>
<dbReference type="GO" id="GO:0016491">
    <property type="term" value="F:oxidoreductase activity"/>
    <property type="evidence" value="ECO:0007669"/>
    <property type="project" value="InterPro"/>
</dbReference>
<evidence type="ECO:0000313" key="3">
    <source>
        <dbReference type="EMBL" id="KAJ7701504.1"/>
    </source>
</evidence>
<evidence type="ECO:0000313" key="4">
    <source>
        <dbReference type="Proteomes" id="UP001221757"/>
    </source>
</evidence>
<dbReference type="CDD" id="cd03507">
    <property type="entry name" value="Delta12-FADS-like"/>
    <property type="match status" value="1"/>
</dbReference>
<dbReference type="InterPro" id="IPR012171">
    <property type="entry name" value="Fatty_acid_desaturase"/>
</dbReference>
<keyword evidence="1" id="KW-0812">Transmembrane</keyword>
<accession>A0AAD7DZL1</accession>
<comment type="caution">
    <text evidence="3">The sequence shown here is derived from an EMBL/GenBank/DDBJ whole genome shotgun (WGS) entry which is preliminary data.</text>
</comment>
<gene>
    <name evidence="3" type="ORF">B0H17DRAFT_924666</name>
</gene>
<feature type="transmembrane region" description="Helical" evidence="1">
    <location>
        <begin position="121"/>
        <end position="142"/>
    </location>
</feature>
<dbReference type="GO" id="GO:0006629">
    <property type="term" value="P:lipid metabolic process"/>
    <property type="evidence" value="ECO:0007669"/>
    <property type="project" value="InterPro"/>
</dbReference>
<dbReference type="PANTHER" id="PTHR32100">
    <property type="entry name" value="OMEGA-6 FATTY ACID DESATURASE, CHLOROPLASTIC"/>
    <property type="match status" value="1"/>
</dbReference>
<evidence type="ECO:0000256" key="1">
    <source>
        <dbReference type="SAM" id="Phobius"/>
    </source>
</evidence>
<dbReference type="EMBL" id="JARKIE010000017">
    <property type="protein sequence ID" value="KAJ7701504.1"/>
    <property type="molecule type" value="Genomic_DNA"/>
</dbReference>
<keyword evidence="1" id="KW-0472">Membrane</keyword>
<keyword evidence="1" id="KW-1133">Transmembrane helix</keyword>
<organism evidence="3 4">
    <name type="scientific">Mycena rosella</name>
    <name type="common">Pink bonnet</name>
    <name type="synonym">Agaricus rosellus</name>
    <dbReference type="NCBI Taxonomy" id="1033263"/>
    <lineage>
        <taxon>Eukaryota</taxon>
        <taxon>Fungi</taxon>
        <taxon>Dikarya</taxon>
        <taxon>Basidiomycota</taxon>
        <taxon>Agaricomycotina</taxon>
        <taxon>Agaricomycetes</taxon>
        <taxon>Agaricomycetidae</taxon>
        <taxon>Agaricales</taxon>
        <taxon>Marasmiineae</taxon>
        <taxon>Mycenaceae</taxon>
        <taxon>Mycena</taxon>
    </lineage>
</organism>
<dbReference type="Proteomes" id="UP001221757">
    <property type="component" value="Unassembled WGS sequence"/>
</dbReference>
<evidence type="ECO:0000259" key="2">
    <source>
        <dbReference type="Pfam" id="PF00487"/>
    </source>
</evidence>
<feature type="transmembrane region" description="Helical" evidence="1">
    <location>
        <begin position="240"/>
        <end position="259"/>
    </location>
</feature>
<name>A0AAD7DZL1_MYCRO</name>